<name>A0ABS4JN70_9FIRM</name>
<reference evidence="1 2" key="1">
    <citation type="submission" date="2021-03" db="EMBL/GenBank/DDBJ databases">
        <title>Genomic Encyclopedia of Type Strains, Phase IV (KMG-IV): sequencing the most valuable type-strain genomes for metagenomic binning, comparative biology and taxonomic classification.</title>
        <authorList>
            <person name="Goeker M."/>
        </authorList>
    </citation>
    <scope>NUCLEOTIDE SEQUENCE [LARGE SCALE GENOMIC DNA]</scope>
    <source>
        <strain evidence="1 2">DSM 27138</strain>
    </source>
</reference>
<dbReference type="RefSeq" id="WP_209465129.1">
    <property type="nucleotide sequence ID" value="NZ_JAGGLG010000002.1"/>
</dbReference>
<dbReference type="InterPro" id="IPR036514">
    <property type="entry name" value="SGNH_hydro_sf"/>
</dbReference>
<dbReference type="EMBL" id="JAGGLG010000002">
    <property type="protein sequence ID" value="MBP2016976.1"/>
    <property type="molecule type" value="Genomic_DNA"/>
</dbReference>
<comment type="caution">
    <text evidence="1">The sequence shown here is derived from an EMBL/GenBank/DDBJ whole genome shotgun (WGS) entry which is preliminary data.</text>
</comment>
<keyword evidence="2" id="KW-1185">Reference proteome</keyword>
<sequence length="357" mass="40337">MSSTWKYAIVYLLVLQFALGLLVPDSWTYHYRIPYEAFKEGPHTLDLALDQIEGEIRREGLTDYVILLGDSVMYSGPGGPEQSIGYYMEQLAQAEGRPLRVFNLAQPAMQVGDVYIVLDKLRRRGIATDRLVINLVYAGFVNREGGAPIVYWLGDDLQRVDPEAWSRYRTSIIENPQATVSRTPVERLNAGLRRLVPLLAYQPVLKERLFRVAGSVKEVYDTRPWTDKPGLPELMKQYMYQRSFSPEPFDMTAANPQVDFLQRILAKTADHPPLIFLSPTNQVLMAENTAHPGYQANLRAVDAWFEGKPAVYRNWESALPDGLFTDQVHLTPEGYKVLAGMILQTLEEVGALAVSQS</sequence>
<evidence type="ECO:0000313" key="1">
    <source>
        <dbReference type="EMBL" id="MBP2016976.1"/>
    </source>
</evidence>
<protein>
    <recommendedName>
        <fullName evidence="3">SGNH hydrolase-type esterase domain-containing protein</fullName>
    </recommendedName>
</protein>
<dbReference type="Proteomes" id="UP001519289">
    <property type="component" value="Unassembled WGS sequence"/>
</dbReference>
<gene>
    <name evidence="1" type="ORF">J2Z79_000350</name>
</gene>
<dbReference type="SUPFAM" id="SSF52266">
    <property type="entry name" value="SGNH hydrolase"/>
    <property type="match status" value="1"/>
</dbReference>
<proteinExistence type="predicted"/>
<organism evidence="1 2">
    <name type="scientific">Symbiobacterium terraclitae</name>
    <dbReference type="NCBI Taxonomy" id="557451"/>
    <lineage>
        <taxon>Bacteria</taxon>
        <taxon>Bacillati</taxon>
        <taxon>Bacillota</taxon>
        <taxon>Clostridia</taxon>
        <taxon>Eubacteriales</taxon>
        <taxon>Symbiobacteriaceae</taxon>
        <taxon>Symbiobacterium</taxon>
    </lineage>
</organism>
<dbReference type="Gene3D" id="3.40.50.1110">
    <property type="entry name" value="SGNH hydrolase"/>
    <property type="match status" value="1"/>
</dbReference>
<accession>A0ABS4JN70</accession>
<evidence type="ECO:0008006" key="3">
    <source>
        <dbReference type="Google" id="ProtNLM"/>
    </source>
</evidence>
<evidence type="ECO:0000313" key="2">
    <source>
        <dbReference type="Proteomes" id="UP001519289"/>
    </source>
</evidence>